<accession>Q2W2A0</accession>
<reference evidence="1 2" key="1">
    <citation type="journal article" date="2005" name="DNA Res.">
        <title>Complete genome sequence of the facultative anaerobic magnetotactic bacterium Magnetospirillum sp. strain AMB-1.</title>
        <authorList>
            <person name="Matsunaga T."/>
            <person name="Okamura Y."/>
            <person name="Fukuda Y."/>
            <person name="Wahyudi A.T."/>
            <person name="Murase Y."/>
            <person name="Takeyama H."/>
        </authorList>
    </citation>
    <scope>NUCLEOTIDE SEQUENCE [LARGE SCALE GENOMIC DNA]</scope>
    <source>
        <strain evidence="2">ATCC 700264 / AMB-1</strain>
    </source>
</reference>
<dbReference type="HOGENOM" id="CLU_2700376_0_0_5"/>
<evidence type="ECO:0000313" key="1">
    <source>
        <dbReference type="EMBL" id="BAE52025.1"/>
    </source>
</evidence>
<organism evidence="1 2">
    <name type="scientific">Paramagnetospirillum magneticum (strain ATCC 700264 / AMB-1)</name>
    <name type="common">Magnetospirillum magneticum</name>
    <dbReference type="NCBI Taxonomy" id="342108"/>
    <lineage>
        <taxon>Bacteria</taxon>
        <taxon>Pseudomonadati</taxon>
        <taxon>Pseudomonadota</taxon>
        <taxon>Alphaproteobacteria</taxon>
        <taxon>Rhodospirillales</taxon>
        <taxon>Magnetospirillaceae</taxon>
        <taxon>Paramagnetospirillum</taxon>
    </lineage>
</organism>
<dbReference type="KEGG" id="mag:amb3221"/>
<protein>
    <submittedName>
        <fullName evidence="1">Uncharacterized protein</fullName>
    </submittedName>
</protein>
<gene>
    <name evidence="1" type="ordered locus">amb3221</name>
</gene>
<proteinExistence type="predicted"/>
<evidence type="ECO:0000313" key="2">
    <source>
        <dbReference type="Proteomes" id="UP000007058"/>
    </source>
</evidence>
<dbReference type="AlphaFoldDB" id="Q2W2A0"/>
<name>Q2W2A0_PARM1</name>
<dbReference type="STRING" id="342108.amb3221"/>
<keyword evidence="2" id="KW-1185">Reference proteome</keyword>
<dbReference type="Proteomes" id="UP000007058">
    <property type="component" value="Chromosome"/>
</dbReference>
<sequence length="73" mass="7883">MSLDMLAARAATMAARRRGLAAGSGMPDLAETVSSRISLVKTLARLASCAPLRCMMFLNCECPAIFRHQIPMK</sequence>
<dbReference type="EMBL" id="AP007255">
    <property type="protein sequence ID" value="BAE52025.1"/>
    <property type="molecule type" value="Genomic_DNA"/>
</dbReference>